<name>A0A9W7XTS8_9FUNG</name>
<feature type="domain" description="Protein kinase" evidence="2">
    <location>
        <begin position="318"/>
        <end position="567"/>
    </location>
</feature>
<dbReference type="PROSITE" id="PS00109">
    <property type="entry name" value="PROTEIN_KINASE_TYR"/>
    <property type="match status" value="1"/>
</dbReference>
<dbReference type="Gene3D" id="1.10.510.10">
    <property type="entry name" value="Transferase(Phosphotransferase) domain 1"/>
    <property type="match status" value="1"/>
</dbReference>
<organism evidence="3 4">
    <name type="scientific">Coemansia erecta</name>
    <dbReference type="NCBI Taxonomy" id="147472"/>
    <lineage>
        <taxon>Eukaryota</taxon>
        <taxon>Fungi</taxon>
        <taxon>Fungi incertae sedis</taxon>
        <taxon>Zoopagomycota</taxon>
        <taxon>Kickxellomycotina</taxon>
        <taxon>Kickxellomycetes</taxon>
        <taxon>Kickxellales</taxon>
        <taxon>Kickxellaceae</taxon>
        <taxon>Coemansia</taxon>
    </lineage>
</organism>
<protein>
    <recommendedName>
        <fullName evidence="2">Protein kinase domain-containing protein</fullName>
    </recommendedName>
</protein>
<gene>
    <name evidence="3" type="ORF">LPJ53_006243</name>
</gene>
<evidence type="ECO:0000256" key="1">
    <source>
        <dbReference type="SAM" id="MobiDB-lite"/>
    </source>
</evidence>
<feature type="region of interest" description="Disordered" evidence="1">
    <location>
        <begin position="1"/>
        <end position="61"/>
    </location>
</feature>
<dbReference type="InterPro" id="IPR008266">
    <property type="entry name" value="Tyr_kinase_AS"/>
</dbReference>
<dbReference type="Pfam" id="PF17667">
    <property type="entry name" value="Pkinase_fungal"/>
    <property type="match status" value="1"/>
</dbReference>
<reference evidence="3" key="1">
    <citation type="submission" date="2022-07" db="EMBL/GenBank/DDBJ databases">
        <title>Phylogenomic reconstructions and comparative analyses of Kickxellomycotina fungi.</title>
        <authorList>
            <person name="Reynolds N.K."/>
            <person name="Stajich J.E."/>
            <person name="Barry K."/>
            <person name="Grigoriev I.V."/>
            <person name="Crous P."/>
            <person name="Smith M.E."/>
        </authorList>
    </citation>
    <scope>NUCLEOTIDE SEQUENCE</scope>
    <source>
        <strain evidence="3">NBRC 32514</strain>
    </source>
</reference>
<dbReference type="GO" id="GO:0005524">
    <property type="term" value="F:ATP binding"/>
    <property type="evidence" value="ECO:0007669"/>
    <property type="project" value="InterPro"/>
</dbReference>
<feature type="non-terminal residue" evidence="3">
    <location>
        <position position="567"/>
    </location>
</feature>
<sequence length="567" mass="63591">MDSSASSRKRARDEGIDCNAQATPNKGRRSETHTSSLGVPRINLTSNSTTETPFKKRSGHMQGHIAQCAPVDYLLKERKGEAKIAVSESIVTHKLLEAEMYPAIDALFGYIFKQIRSKNTTTLKNTISVFGQSDISVPDGDTRLRIDKALRIDFSGIDKLEDGDADTKGGNADRSEPATYRNIFAVIEAKVGNRAKVEDINNPEVISNDMERADATRQLYLYTHNIYFRQHARRFAWGFTVCGSVFQVCLFTHDVVVRSGGIDVATQRGRRELVELLTNMSFCDRDQLGYDPTIFFSETNGRWEMDVFEDGRARRCTVTKVLLAADRAFGRHTRCFHCKTIPESNSEEVSKDVLVKDAWAHRKRDLGEHGDARDEAALLRVISDGFRNDSSLANKYPNLWAGGTVQQTGPDSNAYDDSTDHIFAALDRDILDEIPHRVHKRLAMEPLGEPLRTAKVVDETIIAVADAMEVYMAAWQKHKIRHRDISTSNILIRRDPTTGEFLNGALIDFDCAVRDTGNKPRTDQRPNMTGTFPFMSINCLAASSDSDLRDSSVSMSYMPLKKLVYTM</sequence>
<evidence type="ECO:0000313" key="3">
    <source>
        <dbReference type="EMBL" id="KAJ1718880.1"/>
    </source>
</evidence>
<dbReference type="SUPFAM" id="SSF56112">
    <property type="entry name" value="Protein kinase-like (PK-like)"/>
    <property type="match status" value="1"/>
</dbReference>
<dbReference type="InterPro" id="IPR011009">
    <property type="entry name" value="Kinase-like_dom_sf"/>
</dbReference>
<keyword evidence="4" id="KW-1185">Reference proteome</keyword>
<dbReference type="AlphaFoldDB" id="A0A9W7XTS8"/>
<comment type="caution">
    <text evidence="3">The sequence shown here is derived from an EMBL/GenBank/DDBJ whole genome shotgun (WGS) entry which is preliminary data.</text>
</comment>
<evidence type="ECO:0000313" key="4">
    <source>
        <dbReference type="Proteomes" id="UP001149813"/>
    </source>
</evidence>
<dbReference type="GO" id="GO:0004672">
    <property type="term" value="F:protein kinase activity"/>
    <property type="evidence" value="ECO:0007669"/>
    <property type="project" value="InterPro"/>
</dbReference>
<feature type="compositionally biased region" description="Polar residues" evidence="1">
    <location>
        <begin position="33"/>
        <end position="52"/>
    </location>
</feature>
<dbReference type="OrthoDB" id="5584477at2759"/>
<dbReference type="EMBL" id="JANBOJ010000596">
    <property type="protein sequence ID" value="KAJ1718880.1"/>
    <property type="molecule type" value="Genomic_DNA"/>
</dbReference>
<dbReference type="PANTHER" id="PTHR38248">
    <property type="entry name" value="FUNK1 6"/>
    <property type="match status" value="1"/>
</dbReference>
<evidence type="ECO:0000259" key="2">
    <source>
        <dbReference type="PROSITE" id="PS50011"/>
    </source>
</evidence>
<accession>A0A9W7XTS8</accession>
<dbReference type="InterPro" id="IPR000719">
    <property type="entry name" value="Prot_kinase_dom"/>
</dbReference>
<dbReference type="PROSITE" id="PS50011">
    <property type="entry name" value="PROTEIN_KINASE_DOM"/>
    <property type="match status" value="1"/>
</dbReference>
<dbReference type="PANTHER" id="PTHR38248:SF2">
    <property type="entry name" value="FUNK1 11"/>
    <property type="match status" value="1"/>
</dbReference>
<dbReference type="Proteomes" id="UP001149813">
    <property type="component" value="Unassembled WGS sequence"/>
</dbReference>
<dbReference type="InterPro" id="IPR040976">
    <property type="entry name" value="Pkinase_fungal"/>
</dbReference>
<proteinExistence type="predicted"/>